<proteinExistence type="predicted"/>
<name>A0A1D8S5R4_9EURY</name>
<dbReference type="EMBL" id="CP016804">
    <property type="protein sequence ID" value="APE96036.1"/>
    <property type="molecule type" value="Genomic_DNA"/>
</dbReference>
<dbReference type="KEGG" id="hhsr:HSR6_1595"/>
<dbReference type="PATRIC" id="fig|1855411.3.peg.1527"/>
<dbReference type="Pfam" id="PF13247">
    <property type="entry name" value="Fer4_11"/>
    <property type="match status" value="2"/>
</dbReference>
<dbReference type="PANTHER" id="PTHR43177:SF3">
    <property type="entry name" value="PROTEIN NRFC HOMOLOG"/>
    <property type="match status" value="1"/>
</dbReference>
<dbReference type="InterPro" id="IPR050954">
    <property type="entry name" value="ET_IronSulfur_Cluster-Binding"/>
</dbReference>
<reference evidence="9" key="2">
    <citation type="submission" date="2016-08" db="EMBL/GenBank/DDBJ databases">
        <title>Discovery of first anaerobic lithoheterotrophic haloarchae widely represented in hypersaline habitats.</title>
        <authorList>
            <person name="Sorokin D.Y."/>
            <person name="Kublanov I.V."/>
            <person name="Roman P."/>
            <person name="Sinninghe Damste J.S."/>
            <person name="Golyshin P.N."/>
            <person name="Rojo D."/>
            <person name="Ciordia S."/>
            <person name="Mena Md.C."/>
            <person name="Ferrer M."/>
            <person name="Smedile F."/>
            <person name="Messina E."/>
            <person name="La Cono V."/>
            <person name="Yakimov M.M."/>
        </authorList>
    </citation>
    <scope>NUCLEOTIDE SEQUENCE [LARGE SCALE GENOMIC DNA]</scope>
    <source>
        <strain evidence="9">HSR6</strain>
    </source>
</reference>
<evidence type="ECO:0000256" key="4">
    <source>
        <dbReference type="ARBA" id="ARBA00023014"/>
    </source>
</evidence>
<dbReference type="Proteomes" id="UP000185608">
    <property type="component" value="Chromosome"/>
</dbReference>
<dbReference type="AlphaFoldDB" id="A0A1D8S5R4"/>
<dbReference type="InterPro" id="IPR017900">
    <property type="entry name" value="4Fe4S_Fe_S_CS"/>
</dbReference>
<sequence>MIALYALTDRTTSNRHATAGRVAMSVDGAPGVPDLDRARMDEMVEAERADPEETLAEVAYSTELGLAMAEDAKRVSSGSLSSESFWATYDEQARAEFGAEYTETPNPAVDKGGSCQTIDEPAADQLSCSVDSMDAVAEQIETPEEGDVRWGMVIDLQKCVGCDSCTVACKAENRTPPGVTYNVVMEEEHGEFPNTTRTNIPRPCMQCEKPSCVQVCPVSATYKMENGIVNIDYDRCIGCRYCMIACPYGARYLDFGGSYEDEVMGAGEVTSPEYGVDRGAREEGESPMANARKCSFCYHRLGRGEEPACVETCIGDARNFGDLNDPDSEVSRMADSTRATQLKEHTGNDPNVYYLK</sequence>
<evidence type="ECO:0000256" key="3">
    <source>
        <dbReference type="ARBA" id="ARBA00023004"/>
    </source>
</evidence>
<organism evidence="6 8">
    <name type="scientific">Halodesulfurarchaeum formicicum</name>
    <dbReference type="NCBI Taxonomy" id="1873524"/>
    <lineage>
        <taxon>Archaea</taxon>
        <taxon>Methanobacteriati</taxon>
        <taxon>Methanobacteriota</taxon>
        <taxon>Stenosarchaea group</taxon>
        <taxon>Halobacteria</taxon>
        <taxon>Halobacteriales</taxon>
        <taxon>Halobacteriaceae</taxon>
        <taxon>Halodesulfurarchaeum</taxon>
    </lineage>
</organism>
<dbReference type="InterPro" id="IPR031604">
    <property type="entry name" value="Ferredoxin_N"/>
</dbReference>
<dbReference type="Proteomes" id="UP000186165">
    <property type="component" value="Chromosome"/>
</dbReference>
<dbReference type="Gene3D" id="3.30.70.20">
    <property type="match status" value="2"/>
</dbReference>
<evidence type="ECO:0000313" key="9">
    <source>
        <dbReference type="Proteomes" id="UP000186165"/>
    </source>
</evidence>
<dbReference type="EMBL" id="CP016070">
    <property type="protein sequence ID" value="AOW80698.1"/>
    <property type="molecule type" value="Genomic_DNA"/>
</dbReference>
<accession>A0A1J1AD08</accession>
<dbReference type="GO" id="GO:0051539">
    <property type="term" value="F:4 iron, 4 sulfur cluster binding"/>
    <property type="evidence" value="ECO:0007669"/>
    <property type="project" value="UniProtKB-KW"/>
</dbReference>
<dbReference type="STRING" id="1873524.HSR6_1595"/>
<keyword evidence="1" id="KW-0004">4Fe-4S</keyword>
<reference evidence="7" key="3">
    <citation type="journal article" date="2017" name="ISME J.">
        <title>Discovery of anaerobic lithoheterotrophic haloarchaea, ubiquitous in hypersaline habitats.</title>
        <authorList>
            <person name="Sorokin D.Y."/>
            <person name="Messina E."/>
            <person name="Smedile F."/>
            <person name="Roman P."/>
            <person name="Damste J.S.S."/>
            <person name="Ciordia S."/>
            <person name="Mena M.C."/>
            <person name="Ferrer M."/>
            <person name="Golyshin P.N."/>
            <person name="Kublanov I.V."/>
            <person name="Samarov N.I."/>
            <person name="Toshchakov S.V."/>
            <person name="La Cono V."/>
            <person name="Yakimov M.M."/>
        </authorList>
    </citation>
    <scope>NUCLEOTIDE SEQUENCE</scope>
    <source>
        <strain evidence="7">HSR6</strain>
    </source>
</reference>
<keyword evidence="2" id="KW-0479">Metal-binding</keyword>
<evidence type="ECO:0000313" key="8">
    <source>
        <dbReference type="Proteomes" id="UP000185608"/>
    </source>
</evidence>
<reference evidence="6 8" key="1">
    <citation type="submission" date="2016-06" db="EMBL/GenBank/DDBJ databases">
        <title>Discovery of anaerobic lithoheterotrophic haloarchaeon capable of sulfur respiration by hydrogen and formate.</title>
        <authorList>
            <person name="Sorokin D.Y."/>
            <person name="Kublanov I.V."/>
            <person name="Roman P."/>
            <person name="Sinninghe Damste J.S."/>
            <person name="Golyshin P.N."/>
            <person name="Rojo D."/>
            <person name="Ciordia S."/>
            <person name="Mena Md.C."/>
            <person name="Ferrer M."/>
            <person name="Smedile F."/>
            <person name="Messina E."/>
            <person name="La Cono V."/>
            <person name="Yakimov M.M."/>
        </authorList>
    </citation>
    <scope>NUCLEOTIDE SEQUENCE [LARGE SCALE GENOMIC DNA]</scope>
    <source>
        <strain evidence="6 8">HTSR1</strain>
    </source>
</reference>
<keyword evidence="4" id="KW-0411">Iron-sulfur</keyword>
<dbReference type="CDD" id="cd10551">
    <property type="entry name" value="PsrB"/>
    <property type="match status" value="1"/>
</dbReference>
<dbReference type="GO" id="GO:0046872">
    <property type="term" value="F:metal ion binding"/>
    <property type="evidence" value="ECO:0007669"/>
    <property type="project" value="UniProtKB-KW"/>
</dbReference>
<dbReference type="PANTHER" id="PTHR43177">
    <property type="entry name" value="PROTEIN NRFC"/>
    <property type="match status" value="1"/>
</dbReference>
<evidence type="ECO:0000256" key="2">
    <source>
        <dbReference type="ARBA" id="ARBA00022723"/>
    </source>
</evidence>
<keyword evidence="9" id="KW-1185">Reference proteome</keyword>
<dbReference type="InterPro" id="IPR017896">
    <property type="entry name" value="4Fe4S_Fe-S-bd"/>
</dbReference>
<evidence type="ECO:0000313" key="7">
    <source>
        <dbReference type="EMBL" id="APE96036.1"/>
    </source>
</evidence>
<evidence type="ECO:0000256" key="1">
    <source>
        <dbReference type="ARBA" id="ARBA00022485"/>
    </source>
</evidence>
<dbReference type="Pfam" id="PF16947">
    <property type="entry name" value="Ferredoxin_N"/>
    <property type="match status" value="1"/>
</dbReference>
<dbReference type="GO" id="GO:0016491">
    <property type="term" value="F:oxidoreductase activity"/>
    <property type="evidence" value="ECO:0007669"/>
    <property type="project" value="UniProtKB-ARBA"/>
</dbReference>
<gene>
    <name evidence="7" type="ORF">HSR6_1595</name>
    <name evidence="6" type="ORF">HTSR_1524</name>
</gene>
<dbReference type="SUPFAM" id="SSF54862">
    <property type="entry name" value="4Fe-4S ferredoxins"/>
    <property type="match status" value="1"/>
</dbReference>
<dbReference type="PROSITE" id="PS51379">
    <property type="entry name" value="4FE4S_FER_2"/>
    <property type="match status" value="2"/>
</dbReference>
<protein>
    <submittedName>
        <fullName evidence="6">4Fe-4S ferredoxin iron-sulfur binding domain protein</fullName>
    </submittedName>
</protein>
<dbReference type="PROSITE" id="PS00198">
    <property type="entry name" value="4FE4S_FER_1"/>
    <property type="match status" value="1"/>
</dbReference>
<dbReference type="KEGG" id="halh:HTSR_1524"/>
<evidence type="ECO:0000259" key="5">
    <source>
        <dbReference type="PROSITE" id="PS51379"/>
    </source>
</evidence>
<feature type="domain" description="4Fe-4S ferredoxin-type" evidence="5">
    <location>
        <begin position="150"/>
        <end position="179"/>
    </location>
</feature>
<feature type="domain" description="4Fe-4S ferredoxin-type" evidence="5">
    <location>
        <begin position="227"/>
        <end position="256"/>
    </location>
</feature>
<evidence type="ECO:0000313" key="6">
    <source>
        <dbReference type="EMBL" id="AOW80698.1"/>
    </source>
</evidence>
<accession>A0A1D8S5R4</accession>
<keyword evidence="3" id="KW-0408">Iron</keyword>